<evidence type="ECO:0000313" key="1">
    <source>
        <dbReference type="EMBL" id="VVE30588.1"/>
    </source>
</evidence>
<keyword evidence="2" id="KW-1185">Reference proteome</keyword>
<dbReference type="RefSeq" id="WP_150698357.1">
    <property type="nucleotide sequence ID" value="NZ_CABPRZ010000015.1"/>
</dbReference>
<dbReference type="AlphaFoldDB" id="A0A5E4X2X3"/>
<gene>
    <name evidence="1" type="ORF">PTE30175_03532</name>
</gene>
<accession>A0A5E4X2X3</accession>
<dbReference type="EMBL" id="CABPRZ010000015">
    <property type="protein sequence ID" value="VVE30588.1"/>
    <property type="molecule type" value="Genomic_DNA"/>
</dbReference>
<proteinExistence type="predicted"/>
<dbReference type="Proteomes" id="UP000414233">
    <property type="component" value="Unassembled WGS sequence"/>
</dbReference>
<protein>
    <submittedName>
        <fullName evidence="1">Uncharacterized protein</fullName>
    </submittedName>
</protein>
<name>A0A5E4X2X3_9BURK</name>
<sequence length="272" mass="29820">MTKHSMETGLDAVTSTLADECAQDLAVETRLDDAIEDALSLPFSVIDGARTPFAAMGDPNGQWEWAVFSNFAPGKTERATMRSLFKKLHAARELDESSFFEGRFLTPFDLSKRSGIWPDASVDGVVAEDGYASATVRYRFVLCSKTDAVGFCTLTSNLGYYGGGSAPEAEIEVGSVFVEPKCRGIGLSDLLAEAAAYVVVNMLREFHERLIELGTTELCELQVCFTGDPISFRGERFLEAAAANFEQQWYAFLDTASERVSVEITEISARHE</sequence>
<reference evidence="1 2" key="1">
    <citation type="submission" date="2019-08" db="EMBL/GenBank/DDBJ databases">
        <authorList>
            <person name="Peeters C."/>
        </authorList>
    </citation>
    <scope>NUCLEOTIDE SEQUENCE [LARGE SCALE GENOMIC DNA]</scope>
    <source>
        <strain evidence="1 2">LMG 30175</strain>
    </source>
</reference>
<organism evidence="1 2">
    <name type="scientific">Pandoraea terrae</name>
    <dbReference type="NCBI Taxonomy" id="1537710"/>
    <lineage>
        <taxon>Bacteria</taxon>
        <taxon>Pseudomonadati</taxon>
        <taxon>Pseudomonadota</taxon>
        <taxon>Betaproteobacteria</taxon>
        <taxon>Burkholderiales</taxon>
        <taxon>Burkholderiaceae</taxon>
        <taxon>Pandoraea</taxon>
    </lineage>
</organism>
<evidence type="ECO:0000313" key="2">
    <source>
        <dbReference type="Proteomes" id="UP000414233"/>
    </source>
</evidence>